<dbReference type="Gene3D" id="2.120.10.30">
    <property type="entry name" value="TolB, C-terminal domain"/>
    <property type="match status" value="1"/>
</dbReference>
<dbReference type="KEGG" id="salo:EF888_15385"/>
<organism evidence="5 6">
    <name type="scientific">Silicimonas algicola</name>
    <dbReference type="NCBI Taxonomy" id="1826607"/>
    <lineage>
        <taxon>Bacteria</taxon>
        <taxon>Pseudomonadati</taxon>
        <taxon>Pseudomonadota</taxon>
        <taxon>Alphaproteobacteria</taxon>
        <taxon>Rhodobacterales</taxon>
        <taxon>Paracoccaceae</taxon>
    </lineage>
</organism>
<evidence type="ECO:0000256" key="4">
    <source>
        <dbReference type="PROSITE-ProRule" id="PRU00504"/>
    </source>
</evidence>
<dbReference type="CDD" id="cd14958">
    <property type="entry name" value="NHL_PAL_like"/>
    <property type="match status" value="1"/>
</dbReference>
<dbReference type="EMBL" id="QGGV01000013">
    <property type="protein sequence ID" value="PWK53527.1"/>
    <property type="molecule type" value="Genomic_DNA"/>
</dbReference>
<dbReference type="Proteomes" id="UP000245390">
    <property type="component" value="Unassembled WGS sequence"/>
</dbReference>
<reference evidence="5 6" key="1">
    <citation type="submission" date="2018-05" db="EMBL/GenBank/DDBJ databases">
        <title>Genomic Encyclopedia of Type Strains, Phase IV (KMG-IV): sequencing the most valuable type-strain genomes for metagenomic binning, comparative biology and taxonomic classification.</title>
        <authorList>
            <person name="Goeker M."/>
        </authorList>
    </citation>
    <scope>NUCLEOTIDE SEQUENCE [LARGE SCALE GENOMIC DNA]</scope>
    <source>
        <strain evidence="5 6">DSM 103371</strain>
    </source>
</reference>
<keyword evidence="6" id="KW-1185">Reference proteome</keyword>
<dbReference type="PANTHER" id="PTHR10680:SF38">
    <property type="entry name" value="BLL1368 PROTEIN"/>
    <property type="match status" value="1"/>
</dbReference>
<protein>
    <submittedName>
        <fullName evidence="5">NHL repeat-containing protein</fullName>
    </submittedName>
</protein>
<dbReference type="InterPro" id="IPR001258">
    <property type="entry name" value="NHL_repeat"/>
</dbReference>
<keyword evidence="1" id="KW-0732">Signal</keyword>
<name>A0A316GFR0_9RHOB</name>
<evidence type="ECO:0000313" key="5">
    <source>
        <dbReference type="EMBL" id="PWK53527.1"/>
    </source>
</evidence>
<dbReference type="InterPro" id="IPR011042">
    <property type="entry name" value="6-blade_b-propeller_TolB-like"/>
</dbReference>
<dbReference type="RefSeq" id="WP_109760999.1">
    <property type="nucleotide sequence ID" value="NZ_CP034588.1"/>
</dbReference>
<evidence type="ECO:0000313" key="6">
    <source>
        <dbReference type="Proteomes" id="UP000245390"/>
    </source>
</evidence>
<keyword evidence="2" id="KW-0677">Repeat</keyword>
<dbReference type="SUPFAM" id="SSF101898">
    <property type="entry name" value="NHL repeat"/>
    <property type="match status" value="1"/>
</dbReference>
<sequence length="321" mass="35013">MTEILGAGDYRFEPVDDWARLPSEVVLGDVAGIAVDGKDRVYLFNRGQTPVVVLSRDGEVLAAWGEGIFTNPHGASIGPDQHLYLTDNFDHTVRKFSLDGKLLMQIGTAGVSSGFMSGKPFCKCTHSAVSPSGDIYVSDGYQNACVHKFDPNGRHLLSWGSPGTGPGEFNLPHNICCDPDGWIYVADRENSRVQIFDPNGRYETQIVNMHRPSGLAITPGSCPDCIVGELAPYLKVNRDFPNIGPFVSVLDRQSTVLSRLDAGRGAGLGPGQFLSPHSIAQDSVGDLYVGDVVDADWAAVFPDAEKPDRPRRFQKFRRYRS</sequence>
<evidence type="ECO:0000256" key="2">
    <source>
        <dbReference type="ARBA" id="ARBA00022737"/>
    </source>
</evidence>
<feature type="repeat" description="NHL" evidence="4">
    <location>
        <begin position="160"/>
        <end position="199"/>
    </location>
</feature>
<evidence type="ECO:0000256" key="1">
    <source>
        <dbReference type="ARBA" id="ARBA00022729"/>
    </source>
</evidence>
<proteinExistence type="predicted"/>
<feature type="repeat" description="NHL" evidence="4">
    <location>
        <begin position="128"/>
        <end position="152"/>
    </location>
</feature>
<accession>A0A316GFR0</accession>
<evidence type="ECO:0000256" key="3">
    <source>
        <dbReference type="ARBA" id="ARBA00023180"/>
    </source>
</evidence>
<keyword evidence="3" id="KW-0325">Glycoprotein</keyword>
<dbReference type="Pfam" id="PF01436">
    <property type="entry name" value="NHL"/>
    <property type="match status" value="1"/>
</dbReference>
<gene>
    <name evidence="5" type="ORF">C8D95_11352</name>
</gene>
<comment type="caution">
    <text evidence="5">The sequence shown here is derived from an EMBL/GenBank/DDBJ whole genome shotgun (WGS) entry which is preliminary data.</text>
</comment>
<dbReference type="OrthoDB" id="195736at2"/>
<dbReference type="PANTHER" id="PTHR10680">
    <property type="entry name" value="PEPTIDYL-GLYCINE ALPHA-AMIDATING MONOOXYGENASE"/>
    <property type="match status" value="1"/>
</dbReference>
<dbReference type="AlphaFoldDB" id="A0A316GFR0"/>
<dbReference type="PROSITE" id="PS51125">
    <property type="entry name" value="NHL"/>
    <property type="match status" value="2"/>
</dbReference>